<comment type="caution">
    <text evidence="1">The sequence shown here is derived from an EMBL/GenBank/DDBJ whole genome shotgun (WGS) entry which is preliminary data.</text>
</comment>
<dbReference type="AlphaFoldDB" id="A0A9W7W274"/>
<gene>
    <name evidence="1" type="ORF">Tdes44962_MAKER09829</name>
</gene>
<name>A0A9W7W274_9PEZI</name>
<evidence type="ECO:0000313" key="1">
    <source>
        <dbReference type="EMBL" id="KAH9827079.1"/>
    </source>
</evidence>
<sequence>GSALRPPLPPTVECDRDPLRQPRYRVFGLTARILVDCARVAYGEEPEFEHNSDFGDEEMIARLLRIGRLSAVRKEGEVLTREVMREAARVKI</sequence>
<proteinExistence type="predicted"/>
<dbReference type="OrthoDB" id="206213at2759"/>
<feature type="non-terminal residue" evidence="1">
    <location>
        <position position="1"/>
    </location>
</feature>
<evidence type="ECO:0000313" key="2">
    <source>
        <dbReference type="Proteomes" id="UP001138500"/>
    </source>
</evidence>
<accession>A0A9W7W274</accession>
<protein>
    <submittedName>
        <fullName evidence="1">Peroxisomal coenzyme A diphosphatase 1, peroxisomal</fullName>
    </submittedName>
</protein>
<dbReference type="EMBL" id="RIBY02001913">
    <property type="protein sequence ID" value="KAH9827079.1"/>
    <property type="molecule type" value="Genomic_DNA"/>
</dbReference>
<reference evidence="1 2" key="2">
    <citation type="journal article" date="2021" name="Curr. Genet.">
        <title>Genetic response to nitrogen starvation in the aggressive Eucalyptus foliar pathogen Teratosphaeria destructans.</title>
        <authorList>
            <person name="Havenga M."/>
            <person name="Wingfield B.D."/>
            <person name="Wingfield M.J."/>
            <person name="Dreyer L.L."/>
            <person name="Roets F."/>
            <person name="Aylward J."/>
        </authorList>
    </citation>
    <scope>NUCLEOTIDE SEQUENCE [LARGE SCALE GENOMIC DNA]</scope>
    <source>
        <strain evidence="1">CMW44962</strain>
    </source>
</reference>
<organism evidence="1 2">
    <name type="scientific">Teratosphaeria destructans</name>
    <dbReference type="NCBI Taxonomy" id="418781"/>
    <lineage>
        <taxon>Eukaryota</taxon>
        <taxon>Fungi</taxon>
        <taxon>Dikarya</taxon>
        <taxon>Ascomycota</taxon>
        <taxon>Pezizomycotina</taxon>
        <taxon>Dothideomycetes</taxon>
        <taxon>Dothideomycetidae</taxon>
        <taxon>Mycosphaerellales</taxon>
        <taxon>Teratosphaeriaceae</taxon>
        <taxon>Teratosphaeria</taxon>
    </lineage>
</organism>
<keyword evidence="2" id="KW-1185">Reference proteome</keyword>
<reference evidence="1 2" key="1">
    <citation type="journal article" date="2018" name="IMA Fungus">
        <title>IMA Genome-F 10: Nine draft genome sequences of Claviceps purpurea s.lat., including C. arundinis, C. humidiphila, and C. cf. spartinae, pseudomolecules for the pitch canker pathogen Fusarium circinatum, draft genome of Davidsoniella eucalypti, Grosmannia galeiformis, Quambalaria eucalypti, and Teratosphaeria destructans.</title>
        <authorList>
            <person name="Wingfield B.D."/>
            <person name="Liu M."/>
            <person name="Nguyen H.D."/>
            <person name="Lane F.A."/>
            <person name="Morgan S.W."/>
            <person name="De Vos L."/>
            <person name="Wilken P.M."/>
            <person name="Duong T.A."/>
            <person name="Aylward J."/>
            <person name="Coetzee M.P."/>
            <person name="Dadej K."/>
            <person name="De Beer Z.W."/>
            <person name="Findlay W."/>
            <person name="Havenga M."/>
            <person name="Kolarik M."/>
            <person name="Menzies J.G."/>
            <person name="Naidoo K."/>
            <person name="Pochopski O."/>
            <person name="Shoukouhi P."/>
            <person name="Santana Q.C."/>
            <person name="Seifert K.A."/>
            <person name="Soal N."/>
            <person name="Steenkamp E.T."/>
            <person name="Tatham C.T."/>
            <person name="van der Nest M.A."/>
            <person name="Wingfield M.J."/>
        </authorList>
    </citation>
    <scope>NUCLEOTIDE SEQUENCE [LARGE SCALE GENOMIC DNA]</scope>
    <source>
        <strain evidence="1">CMW44962</strain>
    </source>
</reference>
<dbReference type="Proteomes" id="UP001138500">
    <property type="component" value="Unassembled WGS sequence"/>
</dbReference>